<keyword evidence="1" id="KW-0732">Signal</keyword>
<evidence type="ECO:0000313" key="2">
    <source>
        <dbReference type="EMBL" id="VDO41654.1"/>
    </source>
</evidence>
<feature type="chain" id="PRO_5044552471" evidence="1">
    <location>
        <begin position="21"/>
        <end position="154"/>
    </location>
</feature>
<evidence type="ECO:0000313" key="3">
    <source>
        <dbReference type="Proteomes" id="UP000267606"/>
    </source>
</evidence>
<sequence length="154" mass="18575">MFPTMLFWLLGSFIFWNAFCLPDFVTKLSAAKKEEYKKLYEKQKDLTRTEFHDLCQNWAEKQGAKIKKEYRQYRLKEERYIEKRDQILRSRLDKINGSDVAKKYLYELLDLQKNMDITLKMYETAEEEMRNSLTISALREATKIWNSLDPAHVE</sequence>
<reference evidence="4" key="1">
    <citation type="submission" date="2016-06" db="UniProtKB">
        <authorList>
            <consortium name="WormBaseParasite"/>
        </authorList>
    </citation>
    <scope>IDENTIFICATION</scope>
</reference>
<dbReference type="EMBL" id="UZAJ01004066">
    <property type="protein sequence ID" value="VDO41654.1"/>
    <property type="molecule type" value="Genomic_DNA"/>
</dbReference>
<name>A0A183HBW5_9BILA</name>
<feature type="signal peptide" evidence="1">
    <location>
        <begin position="1"/>
        <end position="20"/>
    </location>
</feature>
<keyword evidence="3" id="KW-1185">Reference proteome</keyword>
<organism evidence="4">
    <name type="scientific">Onchocerca flexuosa</name>
    <dbReference type="NCBI Taxonomy" id="387005"/>
    <lineage>
        <taxon>Eukaryota</taxon>
        <taxon>Metazoa</taxon>
        <taxon>Ecdysozoa</taxon>
        <taxon>Nematoda</taxon>
        <taxon>Chromadorea</taxon>
        <taxon>Rhabditida</taxon>
        <taxon>Spirurina</taxon>
        <taxon>Spiruromorpha</taxon>
        <taxon>Filarioidea</taxon>
        <taxon>Onchocercidae</taxon>
        <taxon>Onchocerca</taxon>
    </lineage>
</organism>
<dbReference type="WBParaSite" id="OFLC_0000497601-mRNA-1">
    <property type="protein sequence ID" value="OFLC_0000497601-mRNA-1"/>
    <property type="gene ID" value="OFLC_0000497601"/>
</dbReference>
<dbReference type="AlphaFoldDB" id="A0A183HBW5"/>
<protein>
    <submittedName>
        <fullName evidence="4">DUF148 domain-containing protein</fullName>
    </submittedName>
</protein>
<dbReference type="Proteomes" id="UP000267606">
    <property type="component" value="Unassembled WGS sequence"/>
</dbReference>
<proteinExistence type="predicted"/>
<evidence type="ECO:0000313" key="4">
    <source>
        <dbReference type="WBParaSite" id="OFLC_0000497601-mRNA-1"/>
    </source>
</evidence>
<accession>A0A183HBW5</accession>
<evidence type="ECO:0000256" key="1">
    <source>
        <dbReference type="SAM" id="SignalP"/>
    </source>
</evidence>
<reference evidence="2 3" key="2">
    <citation type="submission" date="2018-11" db="EMBL/GenBank/DDBJ databases">
        <authorList>
            <consortium name="Pathogen Informatics"/>
        </authorList>
    </citation>
    <scope>NUCLEOTIDE SEQUENCE [LARGE SCALE GENOMIC DNA]</scope>
</reference>
<gene>
    <name evidence="2" type="ORF">OFLC_LOCUS4979</name>
</gene>